<proteinExistence type="predicted"/>
<sequence>MFRIAPGAAGAVGDRPVRRLSWVLAVLALAAFSPVPAPAHAQASAPAGQGGNAGVRERLAQPAVLRGTFEQRKQLKGFRNPLVSRGDFLLLRERGVAWDTTEPFASSTLLTRERLLTRLPDGSQRVVLDAATSPGMAAVNSLLMALVAGDVDALATQFHTEEILSPDGRWMLRLQPKEAALARVFRRITLRGDRFVREVEIEEAAGDLTSLRFLTLVDQPAAPTAAEAARFD</sequence>
<name>A0A5C4RVH6_9GAMM</name>
<evidence type="ECO:0000313" key="6">
    <source>
        <dbReference type="EMBL" id="TNJ34667.1"/>
    </source>
</evidence>
<comment type="caution">
    <text evidence="6">The sequence shown here is derived from an EMBL/GenBank/DDBJ whole genome shotgun (WGS) entry which is preliminary data.</text>
</comment>
<feature type="signal peptide" evidence="5">
    <location>
        <begin position="1"/>
        <end position="41"/>
    </location>
</feature>
<dbReference type="GO" id="GO:0015031">
    <property type="term" value="P:protein transport"/>
    <property type="evidence" value="ECO:0007669"/>
    <property type="project" value="UniProtKB-KW"/>
</dbReference>
<dbReference type="EMBL" id="SMDR01000001">
    <property type="protein sequence ID" value="TNJ34667.1"/>
    <property type="molecule type" value="Genomic_DNA"/>
</dbReference>
<dbReference type="OrthoDB" id="5700849at2"/>
<organism evidence="6 7">
    <name type="scientific">Arenimonas terrae</name>
    <dbReference type="NCBI Taxonomy" id="2546226"/>
    <lineage>
        <taxon>Bacteria</taxon>
        <taxon>Pseudomonadati</taxon>
        <taxon>Pseudomonadota</taxon>
        <taxon>Gammaproteobacteria</taxon>
        <taxon>Lysobacterales</taxon>
        <taxon>Lysobacteraceae</taxon>
        <taxon>Arenimonas</taxon>
    </lineage>
</organism>
<dbReference type="Gene3D" id="2.50.20.10">
    <property type="entry name" value="Lipoprotein localisation LolA/LolB/LppX"/>
    <property type="match status" value="1"/>
</dbReference>
<reference evidence="6 7" key="1">
    <citation type="submission" date="2019-03" db="EMBL/GenBank/DDBJ databases">
        <title>Arenimonas daejeonensis sp. nov., isolated from compost.</title>
        <authorList>
            <person name="Jeon C.O."/>
        </authorList>
    </citation>
    <scope>NUCLEOTIDE SEQUENCE [LARGE SCALE GENOMIC DNA]</scope>
    <source>
        <strain evidence="6 7">R29</strain>
    </source>
</reference>
<keyword evidence="2" id="KW-0813">Transport</keyword>
<evidence type="ECO:0000256" key="5">
    <source>
        <dbReference type="SAM" id="SignalP"/>
    </source>
</evidence>
<dbReference type="InterPro" id="IPR004564">
    <property type="entry name" value="OM_lipoprot_carrier_LolA-like"/>
</dbReference>
<dbReference type="AlphaFoldDB" id="A0A5C4RVH6"/>
<protein>
    <submittedName>
        <fullName evidence="6">Outer membrane lipoprotein carrier protein LolA</fullName>
    </submittedName>
</protein>
<dbReference type="Proteomes" id="UP000305760">
    <property type="component" value="Unassembled WGS sequence"/>
</dbReference>
<keyword evidence="3 5" id="KW-0732">Signal</keyword>
<comment type="subunit">
    <text evidence="1">Monomer.</text>
</comment>
<dbReference type="Pfam" id="PF19574">
    <property type="entry name" value="LolA_3"/>
    <property type="match status" value="1"/>
</dbReference>
<evidence type="ECO:0000256" key="2">
    <source>
        <dbReference type="ARBA" id="ARBA00022448"/>
    </source>
</evidence>
<evidence type="ECO:0000256" key="4">
    <source>
        <dbReference type="ARBA" id="ARBA00022927"/>
    </source>
</evidence>
<evidence type="ECO:0000313" key="7">
    <source>
        <dbReference type="Proteomes" id="UP000305760"/>
    </source>
</evidence>
<evidence type="ECO:0000256" key="3">
    <source>
        <dbReference type="ARBA" id="ARBA00022729"/>
    </source>
</evidence>
<feature type="chain" id="PRO_5022709211" evidence="5">
    <location>
        <begin position="42"/>
        <end position="232"/>
    </location>
</feature>
<dbReference type="InterPro" id="IPR029046">
    <property type="entry name" value="LolA/LolB/LppX"/>
</dbReference>
<dbReference type="SUPFAM" id="SSF89392">
    <property type="entry name" value="Prokaryotic lipoproteins and lipoprotein localization factors"/>
    <property type="match status" value="1"/>
</dbReference>
<dbReference type="CDD" id="cd16325">
    <property type="entry name" value="LolA"/>
    <property type="match status" value="1"/>
</dbReference>
<keyword evidence="7" id="KW-1185">Reference proteome</keyword>
<keyword evidence="6" id="KW-0449">Lipoprotein</keyword>
<keyword evidence="4" id="KW-0653">Protein transport</keyword>
<accession>A0A5C4RVH6</accession>
<gene>
    <name evidence="6" type="ORF">E1B00_02445</name>
</gene>
<evidence type="ECO:0000256" key="1">
    <source>
        <dbReference type="ARBA" id="ARBA00011245"/>
    </source>
</evidence>